<dbReference type="Pfam" id="PF13175">
    <property type="entry name" value="AAA_15"/>
    <property type="match status" value="1"/>
</dbReference>
<evidence type="ECO:0000313" key="4">
    <source>
        <dbReference type="Proteomes" id="UP000249898"/>
    </source>
</evidence>
<feature type="domain" description="Endonuclease GajA/Old nuclease/RecF-like AAA" evidence="1">
    <location>
        <begin position="1"/>
        <end position="105"/>
    </location>
</feature>
<dbReference type="AlphaFoldDB" id="A0A2Z4PTB0"/>
<accession>A0A2Z4PTB0</accession>
<dbReference type="RefSeq" id="WP_112138677.1">
    <property type="nucleotide sequence ID" value="NZ_CP016181.1"/>
</dbReference>
<dbReference type="Pfam" id="PF13304">
    <property type="entry name" value="AAA_21"/>
    <property type="match status" value="1"/>
</dbReference>
<dbReference type="OrthoDB" id="9815944at2"/>
<dbReference type="EMBL" id="CP016181">
    <property type="protein sequence ID" value="AWY00766.1"/>
    <property type="molecule type" value="Genomic_DNA"/>
</dbReference>
<dbReference type="PANTHER" id="PTHR43581">
    <property type="entry name" value="ATP/GTP PHOSPHATASE"/>
    <property type="match status" value="1"/>
</dbReference>
<dbReference type="Gene3D" id="3.40.50.300">
    <property type="entry name" value="P-loop containing nucleotide triphosphate hydrolases"/>
    <property type="match status" value="1"/>
</dbReference>
<gene>
    <name evidence="3" type="ORF">A8139_12875</name>
</gene>
<dbReference type="PANTHER" id="PTHR43581:SF4">
    <property type="entry name" value="ATP_GTP PHOSPHATASE"/>
    <property type="match status" value="1"/>
</dbReference>
<dbReference type="InterPro" id="IPR051396">
    <property type="entry name" value="Bact_Antivir_Def_Nuclease"/>
</dbReference>
<evidence type="ECO:0000259" key="1">
    <source>
        <dbReference type="Pfam" id="PF13175"/>
    </source>
</evidence>
<dbReference type="InterPro" id="IPR041685">
    <property type="entry name" value="AAA_GajA/Old/RecF-like"/>
</dbReference>
<dbReference type="Proteomes" id="UP000249898">
    <property type="component" value="Chromosome"/>
</dbReference>
<feature type="domain" description="ATPase AAA-type core" evidence="2">
    <location>
        <begin position="270"/>
        <end position="408"/>
    </location>
</feature>
<evidence type="ECO:0000259" key="2">
    <source>
        <dbReference type="Pfam" id="PF13304"/>
    </source>
</evidence>
<dbReference type="GO" id="GO:0016887">
    <property type="term" value="F:ATP hydrolysis activity"/>
    <property type="evidence" value="ECO:0007669"/>
    <property type="project" value="InterPro"/>
</dbReference>
<proteinExistence type="predicted"/>
<name>A0A2Z4PTB0_9GAMM</name>
<dbReference type="InterPro" id="IPR003959">
    <property type="entry name" value="ATPase_AAA_core"/>
</dbReference>
<dbReference type="GO" id="GO:0005524">
    <property type="term" value="F:ATP binding"/>
    <property type="evidence" value="ECO:0007669"/>
    <property type="project" value="InterPro"/>
</dbReference>
<sequence length="553" mass="63945">MKLDKLWISEFKNLKDIEIDFDQDELVTVVIGWNGAGKSNVIEALVIIFRDLDLHKEPTFSYKLEYICRGNRIIVEATDTKVKKEQYKVLIHEEANPEKIITDKYTDFFNNEDRQYLPSNVFGYYSGPSDRLATHFYDHQRKFRDQLLYPEKYGLDEKTLPLRPLFYAQKVHSNFVLLSFFLGADEKVKKFLKEKLFIEDIESVLFVLNKPDWTSKEGDPRFWNATGVVRPFLDRLFSASLAPMRKKIKVPHPMKKNPENVDALFLYLKNIEALQDVGKETSDKDFFKLLESIYFSNLIHEVRIRVKIKNKNGTDESLTFRELSEGEQQLITVLGLLRFTRDDESLFLLDEPDTHLNPAWSMEYINFLKEVAGFNLDAQEGSGDKDDAASDAVDNSHIVLATHDPIVISTLKQEQIQIMKRDEDSLKVFAAPPLYEPKGMGFSGILMSDMFGLRSDLDPKTLAKLDEHAILLAKEERSETEEARYKTLQDQLDKSGFLDAYSDPYFSAFVKAWVRKHGDKLFTQTFLSDGDRQQLADMTDEILAELDAEEARE</sequence>
<protein>
    <submittedName>
        <fullName evidence="3">Uncharacterized protein</fullName>
    </submittedName>
</protein>
<dbReference type="InterPro" id="IPR027417">
    <property type="entry name" value="P-loop_NTPase"/>
</dbReference>
<organism evidence="3 4">
    <name type="scientific">Marinomonas primoryensis</name>
    <dbReference type="NCBI Taxonomy" id="178399"/>
    <lineage>
        <taxon>Bacteria</taxon>
        <taxon>Pseudomonadati</taxon>
        <taxon>Pseudomonadota</taxon>
        <taxon>Gammaproteobacteria</taxon>
        <taxon>Oceanospirillales</taxon>
        <taxon>Oceanospirillaceae</taxon>
        <taxon>Marinomonas</taxon>
    </lineage>
</organism>
<dbReference type="SUPFAM" id="SSF52540">
    <property type="entry name" value="P-loop containing nucleoside triphosphate hydrolases"/>
    <property type="match status" value="1"/>
</dbReference>
<reference evidence="3 4" key="1">
    <citation type="submission" date="2016-06" db="EMBL/GenBank/DDBJ databases">
        <title>The sequenced genome of the ice-adhering bacterium Marinomonas primoryensis, from Antarctica.</title>
        <authorList>
            <person name="Graham L."/>
            <person name="Vance T.D.R."/>
            <person name="Davies P.L."/>
        </authorList>
    </citation>
    <scope>NUCLEOTIDE SEQUENCE [LARGE SCALE GENOMIC DNA]</scope>
    <source>
        <strain evidence="3 4">AceL</strain>
    </source>
</reference>
<evidence type="ECO:0000313" key="3">
    <source>
        <dbReference type="EMBL" id="AWY00766.1"/>
    </source>
</evidence>